<organism evidence="1 2">
    <name type="scientific">Phytophthora aleatoria</name>
    <dbReference type="NCBI Taxonomy" id="2496075"/>
    <lineage>
        <taxon>Eukaryota</taxon>
        <taxon>Sar</taxon>
        <taxon>Stramenopiles</taxon>
        <taxon>Oomycota</taxon>
        <taxon>Peronosporomycetes</taxon>
        <taxon>Peronosporales</taxon>
        <taxon>Peronosporaceae</taxon>
        <taxon>Phytophthora</taxon>
    </lineage>
</organism>
<dbReference type="AlphaFoldDB" id="A0A8J5IF27"/>
<evidence type="ECO:0000313" key="2">
    <source>
        <dbReference type="Proteomes" id="UP000709295"/>
    </source>
</evidence>
<dbReference type="Proteomes" id="UP000709295">
    <property type="component" value="Unassembled WGS sequence"/>
</dbReference>
<reference evidence="1" key="1">
    <citation type="submission" date="2021-01" db="EMBL/GenBank/DDBJ databases">
        <title>Phytophthora aleatoria, a newly-described species from Pinus radiata is distinct from Phytophthora cactorum isolates based on comparative genomics.</title>
        <authorList>
            <person name="Mcdougal R."/>
            <person name="Panda P."/>
            <person name="Williams N."/>
            <person name="Studholme D.J."/>
        </authorList>
    </citation>
    <scope>NUCLEOTIDE SEQUENCE</scope>
    <source>
        <strain evidence="1">NZFS 4037</strain>
    </source>
</reference>
<name>A0A8J5IF27_9STRA</name>
<dbReference type="EMBL" id="JAENGY010003684">
    <property type="protein sequence ID" value="KAG6941407.1"/>
    <property type="molecule type" value="Genomic_DNA"/>
</dbReference>
<sequence>MEEVLFLLLLDDDDALSSHAVEDVLLLGTVQPERPIILDHRFCLTELVDADCELLFRFDLVITDQRDKAHSFLAGRLGS</sequence>
<comment type="caution">
    <text evidence="1">The sequence shown here is derived from an EMBL/GenBank/DDBJ whole genome shotgun (WGS) entry which is preliminary data.</text>
</comment>
<evidence type="ECO:0000313" key="1">
    <source>
        <dbReference type="EMBL" id="KAG6941407.1"/>
    </source>
</evidence>
<gene>
    <name evidence="1" type="ORF">JG688_00018689</name>
</gene>
<accession>A0A8J5IF27</accession>
<keyword evidence="2" id="KW-1185">Reference proteome</keyword>
<protein>
    <submittedName>
        <fullName evidence="1">Uncharacterized protein</fullName>
    </submittedName>
</protein>
<proteinExistence type="predicted"/>